<evidence type="ECO:0000313" key="1">
    <source>
        <dbReference type="EMBL" id="KPA91779.1"/>
    </source>
</evidence>
<reference evidence="1 2" key="1">
    <citation type="journal article" date="2015" name="PLoS ONE">
        <title>Rice-Infecting Pseudomonas Genomes Are Highly Accessorized and Harbor Multiple Putative Virulence Mechanisms to Cause Sheath Brown Rot.</title>
        <authorList>
            <person name="Quibod I.L."/>
            <person name="Grande G."/>
            <person name="Oreiro E.G."/>
            <person name="Borja F.N."/>
            <person name="Dossa G.S."/>
            <person name="Mauleon R."/>
            <person name="Cruz C.V."/>
            <person name="Oliva R."/>
        </authorList>
    </citation>
    <scope>NUCLEOTIDE SEQUENCE [LARGE SCALE GENOMIC DNA]</scope>
    <source>
        <strain evidence="1 2">IRRI 6609</strain>
    </source>
</reference>
<dbReference type="RefSeq" id="WP_152972972.1">
    <property type="nucleotide sequence ID" value="NZ_JSYZ01000004.1"/>
</dbReference>
<protein>
    <submittedName>
        <fullName evidence="1">Uncharacterized protein</fullName>
    </submittedName>
</protein>
<dbReference type="STRING" id="50340.PF66_01359"/>
<accession>A0A0M9GI25</accession>
<comment type="caution">
    <text evidence="1">The sequence shown here is derived from an EMBL/GenBank/DDBJ whole genome shotgun (WGS) entry which is preliminary data.</text>
</comment>
<evidence type="ECO:0000313" key="2">
    <source>
        <dbReference type="Proteomes" id="UP000037931"/>
    </source>
</evidence>
<dbReference type="EMBL" id="JSYZ01000004">
    <property type="protein sequence ID" value="KPA91779.1"/>
    <property type="molecule type" value="Genomic_DNA"/>
</dbReference>
<gene>
    <name evidence="1" type="ORF">PF66_01359</name>
</gene>
<dbReference type="Proteomes" id="UP000037931">
    <property type="component" value="Unassembled WGS sequence"/>
</dbReference>
<keyword evidence="2" id="KW-1185">Reference proteome</keyword>
<proteinExistence type="predicted"/>
<name>A0A0M9GI25_9PSED</name>
<sequence>MSGREDSVAKTFHRQLFRACNAIGALDLSIPLCGTDRHFNADEMFAANDRFLLIEFKSSRYNLGAEKNKHSACVLCTGLIVSREARLLHRACHFAMWGKKQLNAGLHIQGGVYQDLVCNRNRLPLCETLAFAEIDPKADKTTVFEGAALAHALAQEKAGLPADEFAPYLQWLLSLRGGESRQQKFPVVVFGISMLGPVESYAFNSFHDLAGWAKLGIVPEPTDEPDEDNWPSGPSI</sequence>
<dbReference type="PATRIC" id="fig|50340.43.peg.4511"/>
<organism evidence="1 2">
    <name type="scientific">Pseudomonas asplenii</name>
    <dbReference type="NCBI Taxonomy" id="53407"/>
    <lineage>
        <taxon>Bacteria</taxon>
        <taxon>Pseudomonadati</taxon>
        <taxon>Pseudomonadota</taxon>
        <taxon>Gammaproteobacteria</taxon>
        <taxon>Pseudomonadales</taxon>
        <taxon>Pseudomonadaceae</taxon>
        <taxon>Pseudomonas</taxon>
    </lineage>
</organism>
<dbReference type="AlphaFoldDB" id="A0A0M9GI25"/>